<evidence type="ECO:0000313" key="2">
    <source>
        <dbReference type="EMBL" id="KAL1410488.1"/>
    </source>
</evidence>
<proteinExistence type="predicted"/>
<dbReference type="PANTHER" id="PTHR40128">
    <property type="entry name" value="EXPRESSED PROTEIN"/>
    <property type="match status" value="1"/>
</dbReference>
<dbReference type="EMBL" id="JBBXJM010000003">
    <property type="protein sequence ID" value="KAL1410488.1"/>
    <property type="molecule type" value="Genomic_DNA"/>
</dbReference>
<evidence type="ECO:0000313" key="3">
    <source>
        <dbReference type="Proteomes" id="UP001565368"/>
    </source>
</evidence>
<protein>
    <recommendedName>
        <fullName evidence="4">TauD/TfdA-like domain-containing protein</fullName>
    </recommendedName>
</protein>
<keyword evidence="3" id="KW-1185">Reference proteome</keyword>
<gene>
    <name evidence="2" type="ORF">Q8F55_004501</name>
</gene>
<evidence type="ECO:0008006" key="4">
    <source>
        <dbReference type="Google" id="ProtNLM"/>
    </source>
</evidence>
<sequence>MPIRSEPPLVSPPTPVPTLDELEIEGNVGKIAPDKLRWMPSFPADTPAEVLRNEFETNGVVHVKGVIPREYFETMAETGILKEGTDPTLGIFCGGNPTDFVSADTAKYVDDNPVAKRHIALVFEAVQSDWAKAFCENEHILNFVHKFKPDWAEPFCFKRQIWRSNIPNSEGSTTGVHYDHIFLRGGPPIALTAWVPVGDVHPLQGGLIYLEDSIPVARKIEDGFTAQGRAKGFGKEDALSAFNSNMGVAGMLSRDAGEFQAQYAEGRRWMVANYEAGDVVFHHSFSIHASTTNRDPDGVIRLSADLRYADREHPYDDRWDRAPYHAGDGL</sequence>
<organism evidence="2 3">
    <name type="scientific">Vanrija albida</name>
    <dbReference type="NCBI Taxonomy" id="181172"/>
    <lineage>
        <taxon>Eukaryota</taxon>
        <taxon>Fungi</taxon>
        <taxon>Dikarya</taxon>
        <taxon>Basidiomycota</taxon>
        <taxon>Agaricomycotina</taxon>
        <taxon>Tremellomycetes</taxon>
        <taxon>Trichosporonales</taxon>
        <taxon>Trichosporonaceae</taxon>
        <taxon>Vanrija</taxon>
    </lineage>
</organism>
<evidence type="ECO:0000256" key="1">
    <source>
        <dbReference type="SAM" id="MobiDB-lite"/>
    </source>
</evidence>
<name>A0ABR3Q734_9TREE</name>
<dbReference type="SUPFAM" id="SSF51197">
    <property type="entry name" value="Clavaminate synthase-like"/>
    <property type="match status" value="1"/>
</dbReference>
<dbReference type="Gene3D" id="2.60.120.620">
    <property type="entry name" value="q2cbj1_9rhob like domain"/>
    <property type="match status" value="1"/>
</dbReference>
<reference evidence="2 3" key="1">
    <citation type="submission" date="2023-08" db="EMBL/GenBank/DDBJ databases">
        <title>Annotated Genome Sequence of Vanrija albida AlHP1.</title>
        <authorList>
            <person name="Herzog R."/>
        </authorList>
    </citation>
    <scope>NUCLEOTIDE SEQUENCE [LARGE SCALE GENOMIC DNA]</scope>
    <source>
        <strain evidence="2 3">AlHP1</strain>
    </source>
</reference>
<dbReference type="Proteomes" id="UP001565368">
    <property type="component" value="Unassembled WGS sequence"/>
</dbReference>
<dbReference type="InterPro" id="IPR008775">
    <property type="entry name" value="Phytyl_CoA_dOase-like"/>
</dbReference>
<feature type="region of interest" description="Disordered" evidence="1">
    <location>
        <begin position="1"/>
        <end position="20"/>
    </location>
</feature>
<dbReference type="GeneID" id="95985544"/>
<dbReference type="Pfam" id="PF05721">
    <property type="entry name" value="PhyH"/>
    <property type="match status" value="1"/>
</dbReference>
<dbReference type="RefSeq" id="XP_069210432.1">
    <property type="nucleotide sequence ID" value="XM_069353014.1"/>
</dbReference>
<accession>A0ABR3Q734</accession>
<comment type="caution">
    <text evidence="2">The sequence shown here is derived from an EMBL/GenBank/DDBJ whole genome shotgun (WGS) entry which is preliminary data.</text>
</comment>
<dbReference type="PANTHER" id="PTHR40128:SF1">
    <property type="entry name" value="PHYTANOYL-COA HYDROXYLASE"/>
    <property type="match status" value="1"/>
</dbReference>